<dbReference type="PANTHER" id="PTHR11505">
    <property type="entry name" value="L1 TRANSPOSABLE ELEMENT-RELATED"/>
    <property type="match status" value="1"/>
</dbReference>
<accession>A0AAD1SR02</accession>
<gene>
    <name evidence="3" type="ORF">PECUL_23A001416</name>
</gene>
<sequence>MGRTKRGTMTPTTPRTQGEGPSASIRSYLHTPGILTSHHEASNMAPSSPGSTVSEDSLLTAAGSRDQGTPTPDWYALFTSLPKKEDLQSIVQAVKTTLRTEIASLRTSLQDLEGRVTALEKAGPTMQVLQPTHTYDRQLTDLRLHVEDLDNRSRRNNIRIRGLREPIGPEHLRETLIPLFNLILHRPPEARLKIDRVHRALRPKPPPSAPPRDVICYIQDTQLKEEIMQAARTERSWRYKGQTVELYNDLSHLTLQTRRALRPITTLLQEHQIRYRWHFPFALTARKDNMEATIRLPADVPIFLDTLGLPATAVRDWTDCPLNEGYLGRPVARALEAGGLVGDIAPPHQSAHEE</sequence>
<feature type="region of interest" description="Disordered" evidence="2">
    <location>
        <begin position="1"/>
        <end position="26"/>
    </location>
</feature>
<evidence type="ECO:0000313" key="4">
    <source>
        <dbReference type="Proteomes" id="UP001295444"/>
    </source>
</evidence>
<dbReference type="AlphaFoldDB" id="A0AAD1SR02"/>
<dbReference type="Gene3D" id="3.30.70.1820">
    <property type="entry name" value="L1 transposable element, RRM domain"/>
    <property type="match status" value="1"/>
</dbReference>
<dbReference type="InterPro" id="IPR004244">
    <property type="entry name" value="Transposase_22"/>
</dbReference>
<dbReference type="Proteomes" id="UP001295444">
    <property type="component" value="Chromosome 07"/>
</dbReference>
<dbReference type="EMBL" id="OW240918">
    <property type="protein sequence ID" value="CAH2305957.1"/>
    <property type="molecule type" value="Genomic_DNA"/>
</dbReference>
<evidence type="ECO:0000313" key="3">
    <source>
        <dbReference type="EMBL" id="CAH2305957.1"/>
    </source>
</evidence>
<keyword evidence="1" id="KW-0175">Coiled coil</keyword>
<organism evidence="3 4">
    <name type="scientific">Pelobates cultripes</name>
    <name type="common">Western spadefoot toad</name>
    <dbReference type="NCBI Taxonomy" id="61616"/>
    <lineage>
        <taxon>Eukaryota</taxon>
        <taxon>Metazoa</taxon>
        <taxon>Chordata</taxon>
        <taxon>Craniata</taxon>
        <taxon>Vertebrata</taxon>
        <taxon>Euteleostomi</taxon>
        <taxon>Amphibia</taxon>
        <taxon>Batrachia</taxon>
        <taxon>Anura</taxon>
        <taxon>Pelobatoidea</taxon>
        <taxon>Pelobatidae</taxon>
        <taxon>Pelobates</taxon>
    </lineage>
</organism>
<evidence type="ECO:0000256" key="1">
    <source>
        <dbReference type="SAM" id="Coils"/>
    </source>
</evidence>
<feature type="compositionally biased region" description="Polar residues" evidence="2">
    <location>
        <begin position="7"/>
        <end position="16"/>
    </location>
</feature>
<evidence type="ECO:0000256" key="2">
    <source>
        <dbReference type="SAM" id="MobiDB-lite"/>
    </source>
</evidence>
<proteinExistence type="predicted"/>
<name>A0AAD1SR02_PELCU</name>
<feature type="coiled-coil region" evidence="1">
    <location>
        <begin position="95"/>
        <end position="122"/>
    </location>
</feature>
<keyword evidence="4" id="KW-1185">Reference proteome</keyword>
<reference evidence="3" key="1">
    <citation type="submission" date="2022-03" db="EMBL/GenBank/DDBJ databases">
        <authorList>
            <person name="Alioto T."/>
            <person name="Alioto T."/>
            <person name="Gomez Garrido J."/>
        </authorList>
    </citation>
    <scope>NUCLEOTIDE SEQUENCE</scope>
</reference>
<protein>
    <submittedName>
        <fullName evidence="3">Uncharacterized protein</fullName>
    </submittedName>
</protein>